<evidence type="ECO:0000256" key="6">
    <source>
        <dbReference type="ARBA" id="ARBA00022989"/>
    </source>
</evidence>
<dbReference type="PANTHER" id="PTHR33162:SF1">
    <property type="entry name" value="SEC-INDEPENDENT PROTEIN TRANSLOCASE PROTEIN TATA, CHLOROPLASTIC"/>
    <property type="match status" value="1"/>
</dbReference>
<keyword evidence="3" id="KW-1003">Cell membrane</keyword>
<evidence type="ECO:0000313" key="11">
    <source>
        <dbReference type="EMBL" id="SVA10458.1"/>
    </source>
</evidence>
<feature type="region of interest" description="Disordered" evidence="9">
    <location>
        <begin position="90"/>
        <end position="112"/>
    </location>
</feature>
<feature type="transmembrane region" description="Helical" evidence="10">
    <location>
        <begin position="6"/>
        <end position="22"/>
    </location>
</feature>
<dbReference type="Pfam" id="PF02416">
    <property type="entry name" value="TatA_B_E"/>
    <property type="match status" value="1"/>
</dbReference>
<evidence type="ECO:0000256" key="3">
    <source>
        <dbReference type="ARBA" id="ARBA00022475"/>
    </source>
</evidence>
<protein>
    <recommendedName>
        <fullName evidence="12">Sec-independent protein translocase protein TatB</fullName>
    </recommendedName>
</protein>
<proteinExistence type="inferred from homology"/>
<dbReference type="InterPro" id="IPR003369">
    <property type="entry name" value="TatA/B/E"/>
</dbReference>
<organism evidence="11">
    <name type="scientific">marine metagenome</name>
    <dbReference type="NCBI Taxonomy" id="408172"/>
    <lineage>
        <taxon>unclassified sequences</taxon>
        <taxon>metagenomes</taxon>
        <taxon>ecological metagenomes</taxon>
    </lineage>
</organism>
<dbReference type="GO" id="GO:0043953">
    <property type="term" value="P:protein transport by the Tat complex"/>
    <property type="evidence" value="ECO:0007669"/>
    <property type="project" value="InterPro"/>
</dbReference>
<evidence type="ECO:0000256" key="10">
    <source>
        <dbReference type="SAM" id="Phobius"/>
    </source>
</evidence>
<keyword evidence="7" id="KW-0811">Translocation</keyword>
<dbReference type="PRINTS" id="PR01506">
    <property type="entry name" value="TATBPROTEIN"/>
</dbReference>
<evidence type="ECO:0000256" key="8">
    <source>
        <dbReference type="ARBA" id="ARBA00023136"/>
    </source>
</evidence>
<evidence type="ECO:0000256" key="5">
    <source>
        <dbReference type="ARBA" id="ARBA00022927"/>
    </source>
</evidence>
<dbReference type="HAMAP" id="MF_00237">
    <property type="entry name" value="TatB"/>
    <property type="match status" value="1"/>
</dbReference>
<gene>
    <name evidence="11" type="ORF">METZ01_LOCUS63312</name>
</gene>
<accession>A0A381T4G0</accession>
<dbReference type="AlphaFoldDB" id="A0A381T4G0"/>
<keyword evidence="2" id="KW-0813">Transport</keyword>
<dbReference type="GO" id="GO:0008320">
    <property type="term" value="F:protein transmembrane transporter activity"/>
    <property type="evidence" value="ECO:0007669"/>
    <property type="project" value="InterPro"/>
</dbReference>
<keyword evidence="5" id="KW-0653">Protein transport</keyword>
<evidence type="ECO:0008006" key="12">
    <source>
        <dbReference type="Google" id="ProtNLM"/>
    </source>
</evidence>
<reference evidence="11" key="1">
    <citation type="submission" date="2018-05" db="EMBL/GenBank/DDBJ databases">
        <authorList>
            <person name="Lanie J.A."/>
            <person name="Ng W.-L."/>
            <person name="Kazmierczak K.M."/>
            <person name="Andrzejewski T.M."/>
            <person name="Davidsen T.M."/>
            <person name="Wayne K.J."/>
            <person name="Tettelin H."/>
            <person name="Glass J.I."/>
            <person name="Rusch D."/>
            <person name="Podicherti R."/>
            <person name="Tsui H.-C.T."/>
            <person name="Winkler M.E."/>
        </authorList>
    </citation>
    <scope>NUCLEOTIDE SEQUENCE</scope>
</reference>
<keyword evidence="4 10" id="KW-0812">Transmembrane</keyword>
<sequence>MFDFGFWEISIIAIITLIVVGPDKMPALARKAGLYVGKFNKFVRKIKTDINDELQADELKEQLSIKDEKSTLSQVLGDVKISVDKYKQEIKKSPESTPQTKEDLKENEVAEKNEKENIIEAKFEATDDTVTVTDDSIEIATEHPRDLRD</sequence>
<keyword evidence="6 10" id="KW-1133">Transmembrane helix</keyword>
<evidence type="ECO:0000256" key="9">
    <source>
        <dbReference type="SAM" id="MobiDB-lite"/>
    </source>
</evidence>
<name>A0A381T4G0_9ZZZZ</name>
<evidence type="ECO:0000256" key="7">
    <source>
        <dbReference type="ARBA" id="ARBA00023010"/>
    </source>
</evidence>
<dbReference type="NCBIfam" id="TIGR01410">
    <property type="entry name" value="tatB"/>
    <property type="match status" value="1"/>
</dbReference>
<keyword evidence="8 10" id="KW-0472">Membrane</keyword>
<dbReference type="InterPro" id="IPR018448">
    <property type="entry name" value="TatB"/>
</dbReference>
<dbReference type="PANTHER" id="PTHR33162">
    <property type="entry name" value="SEC-INDEPENDENT PROTEIN TRANSLOCASE PROTEIN TATA, CHLOROPLASTIC"/>
    <property type="match status" value="1"/>
</dbReference>
<evidence type="ECO:0000256" key="4">
    <source>
        <dbReference type="ARBA" id="ARBA00022692"/>
    </source>
</evidence>
<dbReference type="Gene3D" id="1.20.5.3310">
    <property type="match status" value="1"/>
</dbReference>
<evidence type="ECO:0000256" key="2">
    <source>
        <dbReference type="ARBA" id="ARBA00022448"/>
    </source>
</evidence>
<comment type="subcellular location">
    <subcellularLocation>
        <location evidence="1">Membrane</location>
        <topology evidence="1">Single-pass membrane protein</topology>
    </subcellularLocation>
</comment>
<dbReference type="EMBL" id="UINC01003933">
    <property type="protein sequence ID" value="SVA10458.1"/>
    <property type="molecule type" value="Genomic_DNA"/>
</dbReference>
<dbReference type="GO" id="GO:0016020">
    <property type="term" value="C:membrane"/>
    <property type="evidence" value="ECO:0007669"/>
    <property type="project" value="UniProtKB-SubCell"/>
</dbReference>
<evidence type="ECO:0000256" key="1">
    <source>
        <dbReference type="ARBA" id="ARBA00004167"/>
    </source>
</evidence>